<dbReference type="Pfam" id="PF13585">
    <property type="entry name" value="CHU_C"/>
    <property type="match status" value="1"/>
</dbReference>
<evidence type="ECO:0000313" key="2">
    <source>
        <dbReference type="Proteomes" id="UP000216840"/>
    </source>
</evidence>
<dbReference type="RefSeq" id="WP_094968221.1">
    <property type="nucleotide sequence ID" value="NZ_NGJN01000004.1"/>
</dbReference>
<comment type="caution">
    <text evidence="1">The sequence shown here is derived from an EMBL/GenBank/DDBJ whole genome shotgun (WGS) entry which is preliminary data.</text>
</comment>
<evidence type="ECO:0000313" key="1">
    <source>
        <dbReference type="EMBL" id="OZV68456.1"/>
    </source>
</evidence>
<organism evidence="1 2">
    <name type="scientific">Winogradskyella aurantia</name>
    <dbReference type="NCBI Taxonomy" id="1915063"/>
    <lineage>
        <taxon>Bacteria</taxon>
        <taxon>Pseudomonadati</taxon>
        <taxon>Bacteroidota</taxon>
        <taxon>Flavobacteriia</taxon>
        <taxon>Flavobacteriales</taxon>
        <taxon>Flavobacteriaceae</taxon>
        <taxon>Winogradskyella</taxon>
    </lineage>
</organism>
<dbReference type="InterPro" id="IPR013783">
    <property type="entry name" value="Ig-like_fold"/>
</dbReference>
<proteinExistence type="predicted"/>
<sequence>MYLTTTAQNLLLWISVAFLTLIGQVNAQIVIGTPNLGFSQACASEDFNTYSATFIFSPESGLSTSNQFSVEMSDADGDFSNSVTLFTSQPGAITASPATVNFSIPETTAGENYRIRIKSSAPVATSSGSTPFAAYFKLQDAPFTINNLVSTGAFCAGGSYLLSIDNPGTGSNDSPLNYPSLTFNWFKETGPTTSVFVAEGPTLTVNEEGTYFVETNYGTCTSNSFSNRVTITQAVSGEANATITSSLGNPYCPEQGLTTLTTLGGNSYQWFKDGVAIAGANEQMYQTNESGTFSVQVDLGECSASGSIDLESQLFESDINVDDVNTLEEGETLTVTVTTNANAPIYEWFYNTILIPGANGASYVASDFGDYSVVITETVGCESTVEYVFSIEETLDMFPDVSNIPNVISPNGDTINDTWVIPQQYTTGTNTEVTIYSNRGELIFKTKDYQNDWPQNDLNLNSVNQVYYYIITTTANETKKGSITVVK</sequence>
<accession>A0A265UT28</accession>
<dbReference type="AlphaFoldDB" id="A0A265UT28"/>
<dbReference type="Proteomes" id="UP000216840">
    <property type="component" value="Unassembled WGS sequence"/>
</dbReference>
<dbReference type="NCBIfam" id="TIGR04131">
    <property type="entry name" value="Bac_Flav_CTERM"/>
    <property type="match status" value="1"/>
</dbReference>
<evidence type="ECO:0008006" key="3">
    <source>
        <dbReference type="Google" id="ProtNLM"/>
    </source>
</evidence>
<gene>
    <name evidence="1" type="ORF">CA834_08225</name>
</gene>
<dbReference type="InterPro" id="IPR026341">
    <property type="entry name" value="T9SS_type_B"/>
</dbReference>
<dbReference type="OrthoDB" id="678019at2"/>
<reference evidence="1 2" key="1">
    <citation type="submission" date="2017-05" db="EMBL/GenBank/DDBJ databases">
        <title>The draft genome sequence of Idiomarina salinarum WNB302.</title>
        <authorList>
            <person name="Sun Y."/>
            <person name="Chen B."/>
            <person name="Du Z."/>
        </authorList>
    </citation>
    <scope>NUCLEOTIDE SEQUENCE [LARGE SCALE GENOMIC DNA]</scope>
    <source>
        <strain evidence="1 2">WNB302</strain>
    </source>
</reference>
<dbReference type="EMBL" id="NGJN01000004">
    <property type="protein sequence ID" value="OZV68456.1"/>
    <property type="molecule type" value="Genomic_DNA"/>
</dbReference>
<keyword evidence="2" id="KW-1185">Reference proteome</keyword>
<protein>
    <recommendedName>
        <fullName evidence="3">Ig-like domain-containing protein</fullName>
    </recommendedName>
</protein>
<dbReference type="Gene3D" id="2.60.40.10">
    <property type="entry name" value="Immunoglobulins"/>
    <property type="match status" value="1"/>
</dbReference>
<name>A0A265UT28_9FLAO</name>